<dbReference type="PANTHER" id="PTHR10742:SF410">
    <property type="entry name" value="LYSINE-SPECIFIC HISTONE DEMETHYLASE 2"/>
    <property type="match status" value="1"/>
</dbReference>
<keyword evidence="9" id="KW-1185">Reference proteome</keyword>
<evidence type="ECO:0000313" key="9">
    <source>
        <dbReference type="Proteomes" id="UP000605990"/>
    </source>
</evidence>
<accession>A0ABR7IV40</accession>
<keyword evidence="5" id="KW-0073">Auxin biosynthesis</keyword>
<dbReference type="InterPro" id="IPR002937">
    <property type="entry name" value="Amino_oxidase"/>
</dbReference>
<evidence type="ECO:0000256" key="1">
    <source>
        <dbReference type="ARBA" id="ARBA00004814"/>
    </source>
</evidence>
<evidence type="ECO:0000256" key="5">
    <source>
        <dbReference type="ARBA" id="ARBA00023070"/>
    </source>
</evidence>
<comment type="catalytic activity">
    <reaction evidence="6">
        <text>L-tryptophan + O2 = indole-3-acetamide + CO2 + H2O</text>
        <dbReference type="Rhea" id="RHEA:16165"/>
        <dbReference type="ChEBI" id="CHEBI:15377"/>
        <dbReference type="ChEBI" id="CHEBI:15379"/>
        <dbReference type="ChEBI" id="CHEBI:16031"/>
        <dbReference type="ChEBI" id="CHEBI:16526"/>
        <dbReference type="ChEBI" id="CHEBI:57912"/>
        <dbReference type="EC" id="1.13.12.3"/>
    </reaction>
</comment>
<feature type="domain" description="Amine oxidase" evidence="7">
    <location>
        <begin position="12"/>
        <end position="356"/>
    </location>
</feature>
<dbReference type="EMBL" id="JACRUN010000001">
    <property type="protein sequence ID" value="MBC5833661.1"/>
    <property type="molecule type" value="Genomic_DNA"/>
</dbReference>
<dbReference type="Gene3D" id="3.90.660.10">
    <property type="match status" value="1"/>
</dbReference>
<protein>
    <recommendedName>
        <fullName evidence="4">Tryptophan 2-monooxygenase</fullName>
        <ecNumber evidence="3">1.13.12.3</ecNumber>
    </recommendedName>
</protein>
<dbReference type="EC" id="1.13.12.3" evidence="3"/>
<organism evidence="8 9">
    <name type="scientific">Flavobacterium bernardetii</name>
    <dbReference type="NCBI Taxonomy" id="2813823"/>
    <lineage>
        <taxon>Bacteria</taxon>
        <taxon>Pseudomonadati</taxon>
        <taxon>Bacteroidota</taxon>
        <taxon>Flavobacteriia</taxon>
        <taxon>Flavobacteriales</taxon>
        <taxon>Flavobacteriaceae</taxon>
        <taxon>Flavobacterium</taxon>
    </lineage>
</organism>
<reference evidence="8 9" key="1">
    <citation type="submission" date="2020-08" db="EMBL/GenBank/DDBJ databases">
        <title>Description of novel Flavobacterium F-408 isolate.</title>
        <authorList>
            <person name="Saticioglu I.B."/>
            <person name="Duman M."/>
            <person name="Altun S."/>
        </authorList>
    </citation>
    <scope>NUCLEOTIDE SEQUENCE [LARGE SCALE GENOMIC DNA]</scope>
    <source>
        <strain evidence="8 9">F-408</strain>
    </source>
</reference>
<dbReference type="Gene3D" id="1.20.1440.240">
    <property type="match status" value="1"/>
</dbReference>
<comment type="pathway">
    <text evidence="1">Plant hormone metabolism; auxin biosynthesis.</text>
</comment>
<evidence type="ECO:0000256" key="3">
    <source>
        <dbReference type="ARBA" id="ARBA00012535"/>
    </source>
</evidence>
<dbReference type="SUPFAM" id="SSF51905">
    <property type="entry name" value="FAD/NAD(P)-binding domain"/>
    <property type="match status" value="1"/>
</dbReference>
<comment type="similarity">
    <text evidence="2">Belongs to the tryptophan 2-monooxygenase family.</text>
</comment>
<dbReference type="InterPro" id="IPR036188">
    <property type="entry name" value="FAD/NAD-bd_sf"/>
</dbReference>
<dbReference type="Pfam" id="PF01593">
    <property type="entry name" value="Amino_oxidase"/>
    <property type="match status" value="1"/>
</dbReference>
<dbReference type="Gene3D" id="3.50.50.60">
    <property type="entry name" value="FAD/NAD(P)-binding domain"/>
    <property type="match status" value="1"/>
</dbReference>
<name>A0ABR7IV40_9FLAO</name>
<evidence type="ECO:0000256" key="4">
    <source>
        <dbReference type="ARBA" id="ARBA00017871"/>
    </source>
</evidence>
<dbReference type="Proteomes" id="UP000605990">
    <property type="component" value="Unassembled WGS sequence"/>
</dbReference>
<evidence type="ECO:0000313" key="8">
    <source>
        <dbReference type="EMBL" id="MBC5833661.1"/>
    </source>
</evidence>
<dbReference type="RefSeq" id="WP_166124901.1">
    <property type="nucleotide sequence ID" value="NZ_JAANOQ010000001.1"/>
</dbReference>
<evidence type="ECO:0000259" key="7">
    <source>
        <dbReference type="Pfam" id="PF01593"/>
    </source>
</evidence>
<evidence type="ECO:0000256" key="2">
    <source>
        <dbReference type="ARBA" id="ARBA00005833"/>
    </source>
</evidence>
<evidence type="ECO:0000256" key="6">
    <source>
        <dbReference type="ARBA" id="ARBA00047321"/>
    </source>
</evidence>
<dbReference type="PANTHER" id="PTHR10742">
    <property type="entry name" value="FLAVIN MONOAMINE OXIDASE"/>
    <property type="match status" value="1"/>
</dbReference>
<gene>
    <name evidence="8" type="ORF">H8R27_02060</name>
</gene>
<comment type="caution">
    <text evidence="8">The sequence shown here is derived from an EMBL/GenBank/DDBJ whole genome shotgun (WGS) entry which is preliminary data.</text>
</comment>
<sequence length="522" mass="60335">MLKTICIAGGGISGLYSALQLSKLNYNIIVLEASETHWGGRIETTVLEDFVTEWGPMRFETQLQPKFGKLIDDLKIELVPFTGPKANPSQYPQYDLPLQEQNLNSLELLRKGILLMMGKNPNNPLDYGCQIWIDELTEDDFRIMRKEATLNGKLMWKMGFWNALSEDGILSHQALMKIRDTGTFYHMIPDNLNAIEWVIWWLRAFKTEGQILATIKKGSNEITKQLLIKLEEQPNVTLCSGSKITKFENAFDDQIAITYVNKNKEINLFADHLILAMPQYPLKKLAHFLPENIQNHLDSVNGFAMTKVFFIMEEAWWEYNQSPQARANRMPTREIHYFRRSKTNDKDGYGMILLYTDKPATEFWNYYIENRNEHEFAEINKNDEIKQQFANFMSKDIYRSLQGNEAMSATGLQLTKEAVLKYSNQTLEEIKLDVEKSIVSYGIRDWSCAPYGAGNHCWRPGVKSWEVQELFKAFSLNNSEHKNVHIIGEAYSDYTGFIEGAINSSDWALEEIMSKKLEIQFN</sequence>
<proteinExistence type="inferred from homology"/>
<dbReference type="InterPro" id="IPR050281">
    <property type="entry name" value="Flavin_monoamine_oxidase"/>
</dbReference>